<comment type="subcellular location">
    <subcellularLocation>
        <location evidence="1">Membrane</location>
        <topology evidence="1">Single-pass type I membrane protein</topology>
    </subcellularLocation>
</comment>
<evidence type="ECO:0000256" key="1">
    <source>
        <dbReference type="ARBA" id="ARBA00004479"/>
    </source>
</evidence>
<evidence type="ECO:0000256" key="2">
    <source>
        <dbReference type="ARBA" id="ARBA00022692"/>
    </source>
</evidence>
<dbReference type="PANTHER" id="PTHR16059">
    <property type="entry name" value="ANTHRAX TOXIN RECEPTOR"/>
    <property type="match status" value="1"/>
</dbReference>
<evidence type="ECO:0000256" key="4">
    <source>
        <dbReference type="ARBA" id="ARBA00022729"/>
    </source>
</evidence>
<keyword evidence="9" id="KW-1185">Reference proteome</keyword>
<evidence type="ECO:0000256" key="5">
    <source>
        <dbReference type="ARBA" id="ARBA00022989"/>
    </source>
</evidence>
<dbReference type="KEGG" id="tsr:106538249"/>
<accession>A0A6I9X2V7</accession>
<gene>
    <name evidence="10" type="primary">LOC106538249</name>
</gene>
<proteinExistence type="predicted"/>
<evidence type="ECO:0000313" key="10">
    <source>
        <dbReference type="RefSeq" id="XP_013908172.1"/>
    </source>
</evidence>
<reference evidence="10" key="1">
    <citation type="submission" date="2025-08" db="UniProtKB">
        <authorList>
            <consortium name="RefSeq"/>
        </authorList>
    </citation>
    <scope>IDENTIFICATION</scope>
    <source>
        <tissue evidence="10">Skeletal muscle</tissue>
    </source>
</reference>
<dbReference type="GO" id="GO:0005886">
    <property type="term" value="C:plasma membrane"/>
    <property type="evidence" value="ECO:0007669"/>
    <property type="project" value="TreeGrafter"/>
</dbReference>
<keyword evidence="6 7" id="KW-0472">Membrane</keyword>
<dbReference type="AlphaFoldDB" id="A0A6I9X2V7"/>
<dbReference type="GO" id="GO:0009986">
    <property type="term" value="C:cell surface"/>
    <property type="evidence" value="ECO:0007669"/>
    <property type="project" value="TreeGrafter"/>
</dbReference>
<evidence type="ECO:0000256" key="6">
    <source>
        <dbReference type="ARBA" id="ARBA00023136"/>
    </source>
</evidence>
<keyword evidence="5 7" id="KW-1133">Transmembrane helix</keyword>
<keyword evidence="3" id="KW-0479">Metal-binding</keyword>
<dbReference type="GeneID" id="106538249"/>
<dbReference type="RefSeq" id="XP_013908172.1">
    <property type="nucleotide sequence ID" value="XM_014052697.1"/>
</dbReference>
<dbReference type="PANTHER" id="PTHR16059:SF11">
    <property type="entry name" value="ANTHRAX TOXIN RECEPTOR 1"/>
    <property type="match status" value="1"/>
</dbReference>
<evidence type="ECO:0000259" key="8">
    <source>
        <dbReference type="Pfam" id="PF05587"/>
    </source>
</evidence>
<keyword evidence="4" id="KW-0732">Signal</keyword>
<dbReference type="GO" id="GO:0004888">
    <property type="term" value="F:transmembrane signaling receptor activity"/>
    <property type="evidence" value="ECO:0007669"/>
    <property type="project" value="TreeGrafter"/>
</dbReference>
<feature type="transmembrane region" description="Helical" evidence="7">
    <location>
        <begin position="150"/>
        <end position="171"/>
    </location>
</feature>
<name>A0A6I9X2V7_9SAUR</name>
<keyword evidence="2 7" id="KW-0812">Transmembrane</keyword>
<feature type="domain" description="Anthrax toxin receptor extracellular" evidence="8">
    <location>
        <begin position="33"/>
        <end position="67"/>
    </location>
</feature>
<feature type="domain" description="Anthrax toxin receptor extracellular" evidence="8">
    <location>
        <begin position="91"/>
        <end position="147"/>
    </location>
</feature>
<evidence type="ECO:0000313" key="9">
    <source>
        <dbReference type="Proteomes" id="UP000504617"/>
    </source>
</evidence>
<dbReference type="Pfam" id="PF05587">
    <property type="entry name" value="Anth_Ig"/>
    <property type="match status" value="2"/>
</dbReference>
<organism evidence="9 10">
    <name type="scientific">Thamnophis sirtalis</name>
    <dbReference type="NCBI Taxonomy" id="35019"/>
    <lineage>
        <taxon>Eukaryota</taxon>
        <taxon>Metazoa</taxon>
        <taxon>Chordata</taxon>
        <taxon>Craniata</taxon>
        <taxon>Vertebrata</taxon>
        <taxon>Euteleostomi</taxon>
        <taxon>Lepidosauria</taxon>
        <taxon>Squamata</taxon>
        <taxon>Bifurcata</taxon>
        <taxon>Unidentata</taxon>
        <taxon>Episquamata</taxon>
        <taxon>Toxicofera</taxon>
        <taxon>Serpentes</taxon>
        <taxon>Colubroidea</taxon>
        <taxon>Colubridae</taxon>
        <taxon>Natricinae</taxon>
        <taxon>Thamnophis</taxon>
    </lineage>
</organism>
<evidence type="ECO:0000256" key="3">
    <source>
        <dbReference type="ARBA" id="ARBA00022723"/>
    </source>
</evidence>
<dbReference type="Proteomes" id="UP000504617">
    <property type="component" value="Unplaced"/>
</dbReference>
<sequence>MLIQQKAGSLSFKALEVILACSPDRFRFKPSCTESFQVVVTGNGFRHARNVDRVLCSFRINETVTLKSPWITTIRLVTIESYHSKFGNKKKKHIQYEKPFVVEDTYLLCPAPVLQEAGMEAALQVSMNDGLSFISSSVIISSTHCSDGTILAIILLILFILLALALLWWFWPLCCTVVSPWNPFSLWLVFCVKRGENHSQRKPQGCLR</sequence>
<dbReference type="GO" id="GO:0046872">
    <property type="term" value="F:metal ion binding"/>
    <property type="evidence" value="ECO:0007669"/>
    <property type="project" value="UniProtKB-KW"/>
</dbReference>
<evidence type="ECO:0000256" key="7">
    <source>
        <dbReference type="SAM" id="Phobius"/>
    </source>
</evidence>
<protein>
    <submittedName>
        <fullName evidence="10">Anthrax toxin receptor 1-like</fullName>
    </submittedName>
</protein>
<dbReference type="InterPro" id="IPR008400">
    <property type="entry name" value="Anthrax_toxin_rcpt_extracel"/>
</dbReference>
<dbReference type="OrthoDB" id="10035766at2759"/>